<feature type="region of interest" description="Disordered" evidence="1">
    <location>
        <begin position="195"/>
        <end position="214"/>
    </location>
</feature>
<dbReference type="AlphaFoldDB" id="A0AAD8B370"/>
<name>A0AAD8B370_BIOPF</name>
<evidence type="ECO:0000313" key="3">
    <source>
        <dbReference type="Proteomes" id="UP001233172"/>
    </source>
</evidence>
<feature type="region of interest" description="Disordered" evidence="1">
    <location>
        <begin position="780"/>
        <end position="800"/>
    </location>
</feature>
<keyword evidence="3" id="KW-1185">Reference proteome</keyword>
<dbReference type="Proteomes" id="UP001233172">
    <property type="component" value="Unassembled WGS sequence"/>
</dbReference>
<protein>
    <submittedName>
        <fullName evidence="2">Uncharacterized protein</fullName>
    </submittedName>
</protein>
<feature type="region of interest" description="Disordered" evidence="1">
    <location>
        <begin position="587"/>
        <end position="665"/>
    </location>
</feature>
<feature type="compositionally biased region" description="Low complexity" evidence="1">
    <location>
        <begin position="345"/>
        <end position="364"/>
    </location>
</feature>
<accession>A0AAD8B370</accession>
<dbReference type="EMBL" id="JASAOG010000162">
    <property type="protein sequence ID" value="KAK0046672.1"/>
    <property type="molecule type" value="Genomic_DNA"/>
</dbReference>
<feature type="region of interest" description="Disordered" evidence="1">
    <location>
        <begin position="445"/>
        <end position="472"/>
    </location>
</feature>
<feature type="compositionally biased region" description="Polar residues" evidence="1">
    <location>
        <begin position="314"/>
        <end position="326"/>
    </location>
</feature>
<feature type="region of interest" description="Disordered" evidence="1">
    <location>
        <begin position="294"/>
        <end position="368"/>
    </location>
</feature>
<organism evidence="2 3">
    <name type="scientific">Biomphalaria pfeifferi</name>
    <name type="common">Bloodfluke planorb</name>
    <name type="synonym">Freshwater snail</name>
    <dbReference type="NCBI Taxonomy" id="112525"/>
    <lineage>
        <taxon>Eukaryota</taxon>
        <taxon>Metazoa</taxon>
        <taxon>Spiralia</taxon>
        <taxon>Lophotrochozoa</taxon>
        <taxon>Mollusca</taxon>
        <taxon>Gastropoda</taxon>
        <taxon>Heterobranchia</taxon>
        <taxon>Euthyneura</taxon>
        <taxon>Panpulmonata</taxon>
        <taxon>Hygrophila</taxon>
        <taxon>Lymnaeoidea</taxon>
        <taxon>Planorbidae</taxon>
        <taxon>Biomphalaria</taxon>
    </lineage>
</organism>
<comment type="caution">
    <text evidence="2">The sequence shown here is derived from an EMBL/GenBank/DDBJ whole genome shotgun (WGS) entry which is preliminary data.</text>
</comment>
<reference evidence="2" key="1">
    <citation type="journal article" date="2023" name="PLoS Negl. Trop. Dis.">
        <title>A genome sequence for Biomphalaria pfeifferi, the major vector snail for the human-infecting parasite Schistosoma mansoni.</title>
        <authorList>
            <person name="Bu L."/>
            <person name="Lu L."/>
            <person name="Laidemitt M.R."/>
            <person name="Zhang S.M."/>
            <person name="Mutuku M."/>
            <person name="Mkoji G."/>
            <person name="Steinauer M."/>
            <person name="Loker E.S."/>
        </authorList>
    </citation>
    <scope>NUCLEOTIDE SEQUENCE</scope>
    <source>
        <strain evidence="2">KasaAsao</strain>
    </source>
</reference>
<proteinExistence type="predicted"/>
<evidence type="ECO:0000256" key="1">
    <source>
        <dbReference type="SAM" id="MobiDB-lite"/>
    </source>
</evidence>
<feature type="compositionally biased region" description="Polar residues" evidence="1">
    <location>
        <begin position="68"/>
        <end position="80"/>
    </location>
</feature>
<feature type="compositionally biased region" description="Basic and acidic residues" evidence="1">
    <location>
        <begin position="327"/>
        <end position="339"/>
    </location>
</feature>
<feature type="region of interest" description="Disordered" evidence="1">
    <location>
        <begin position="945"/>
        <end position="987"/>
    </location>
</feature>
<feature type="compositionally biased region" description="Basic and acidic residues" evidence="1">
    <location>
        <begin position="197"/>
        <end position="206"/>
    </location>
</feature>
<evidence type="ECO:0000313" key="2">
    <source>
        <dbReference type="EMBL" id="KAK0046672.1"/>
    </source>
</evidence>
<feature type="compositionally biased region" description="Low complexity" evidence="1">
    <location>
        <begin position="130"/>
        <end position="150"/>
    </location>
</feature>
<feature type="region of interest" description="Disordered" evidence="1">
    <location>
        <begin position="130"/>
        <end position="173"/>
    </location>
</feature>
<feature type="region of interest" description="Disordered" evidence="1">
    <location>
        <begin position="524"/>
        <end position="566"/>
    </location>
</feature>
<reference evidence="2" key="2">
    <citation type="submission" date="2023-04" db="EMBL/GenBank/DDBJ databases">
        <authorList>
            <person name="Bu L."/>
            <person name="Lu L."/>
            <person name="Laidemitt M.R."/>
            <person name="Zhang S.M."/>
            <person name="Mutuku M."/>
            <person name="Mkoji G."/>
            <person name="Steinauer M."/>
            <person name="Loker E.S."/>
        </authorList>
    </citation>
    <scope>NUCLEOTIDE SEQUENCE</scope>
    <source>
        <strain evidence="2">KasaAsao</strain>
        <tissue evidence="2">Whole Snail</tissue>
    </source>
</reference>
<sequence length="1104" mass="123249">MERSRVVYYAKTKTYKVIHPPAYNRQHSAPNDETGHAPLASGEADFPSTPLQQSHLRIRSLSKERRTTNSPSSGFEPNTYFNWDHDERGAKQMVYLDRRDGGHFPQKEMLLRKAPSARKIYPGPVVTAPVSPVSPTRCLPPRSLSIPRSSNTSNAEMARPKCGPKTGTDDVHMTSSITKTTGGYIKQTVLSNIPYSSHDKRDRNISRQDLSVSKSAKNTIVTDEADNVGHFVPSAKDVKLVQNNPVVKNKFQDVPDGNFPQKDQISNKNDDVVIHWTVNEQNAIICRKLSIRSTKSNSENEDDDIREPIRKSNSKVNGTSPEFSSSVHHDERYNSDKDSGVQSDNTSQNSESQSSETAASPSSPMSKWKRNSLRMATQGFISMSDLTNSVECLQIFSQDKLKSLASPSSDKYLDTIQQSIPSTPTASDLLFSSNGQIYTFFEQLNTSNPKSGAPNSQQNRNELRLSTSGSPTTCLAESTSVDISPNNRNGHTGLIKRNSYALATASNSNIHFINSESDINLASQKSRMNSTVDRYRNKPMTGTHNHPLSPRLVREDSISSSPHDSSFGSFYSCQSANFVSAKSSPFLDRVDQNSKPQKIQARRISDQPSIPPHGSDEESESTSMYYTASDTSFPETSISPRSAQDSKSSSPKFVQPNPPMTTRGQKIPIATQHIGLSPRSFKKLKAVVQCYGCGLDKGHSLVMMNRAQKGNPDYSRERTTSNSQRTVTSLPRLHDPKLRTNVRIPDSRFRCKSTPTVRLRNFELNLDNDSDLFDDNSLSSPDSDYDWSEMPRSPPALGRPKRKVYAGFDSQPLPMDSFYSDSSSCYTDCGSWSSRATSKSAEVERSYHGSIENLVSAIRSASAEAVDTITPTRQMSQNTLLDFFRISGKQSSVCENNHNVYVNVESYDSDDKLKDSYEAKTFSNESLHSNLSTATTTSFQQRGYANYNSGDYNSLPEDEVPVKTSQQHNSDCHKEGQHYSNNLRRNNELRVDCAPNRNNRQSFDFKFRNSQEFLSNSWGNDNVDCRVQQKPLKASSSATLSRPRYHTKRRYLSSKDIIDLLVNPDRRPQAPGSSSLEKQAQKVCRVILCCNDMEASIHSGQYQF</sequence>
<gene>
    <name evidence="2" type="ORF">Bpfe_023949</name>
</gene>
<feature type="compositionally biased region" description="Polar residues" evidence="1">
    <location>
        <begin position="621"/>
        <end position="652"/>
    </location>
</feature>
<feature type="region of interest" description="Disordered" evidence="1">
    <location>
        <begin position="19"/>
        <end position="80"/>
    </location>
</feature>